<keyword evidence="2" id="KW-1185">Reference proteome</keyword>
<dbReference type="EMBL" id="CP061738">
    <property type="protein sequence ID" value="QOD38067.1"/>
    <property type="molecule type" value="Genomic_DNA"/>
</dbReference>
<organism evidence="1 2">
    <name type="scientific">Candidatus Wolbachia massiliensis</name>
    <dbReference type="NCBI Taxonomy" id="1845000"/>
    <lineage>
        <taxon>Bacteria</taxon>
        <taxon>Pseudomonadati</taxon>
        <taxon>Pseudomonadota</taxon>
        <taxon>Alphaproteobacteria</taxon>
        <taxon>Rickettsiales</taxon>
        <taxon>Anaplasmataceae</taxon>
        <taxon>Wolbachieae</taxon>
        <taxon>Wolbachia</taxon>
    </lineage>
</organism>
<evidence type="ECO:0000313" key="2">
    <source>
        <dbReference type="Proteomes" id="UP000516514"/>
    </source>
</evidence>
<evidence type="ECO:0000313" key="1">
    <source>
        <dbReference type="EMBL" id="QOD38067.1"/>
    </source>
</evidence>
<name>A0A7L7YQY8_9RICK</name>
<sequence>MRKQVNIDQEQIKSVLENIEIGHYLEFILTYGTYSRKNDNDKILAHSILIYKAENSKYIFFDSNKGAVGFCPDTGIASLTPKEICKTLELAVNSSLYYQYIENFPVFSDGCFTWVIFRNATLMLKKAEQFYKTKTNPNSKIIEISVDKNTNNLVFTPVLP</sequence>
<proteinExistence type="predicted"/>
<accession>A0A7L7YQY8</accession>
<dbReference type="RefSeq" id="WP_191110887.1">
    <property type="nucleotide sequence ID" value="NZ_CP061738.1"/>
</dbReference>
<dbReference type="KEGG" id="wms:ID128_04560"/>
<dbReference type="AlphaFoldDB" id="A0A7L7YQY8"/>
<reference evidence="1 2" key="1">
    <citation type="submission" date="2020-09" db="EMBL/GenBank/DDBJ databases">
        <title>An Earliest Endosymbiont, Wolbachia massiliensis sp. nov., Strain PL13 From the Bed Bug (Cimex hemipterius), Type strain of a New supergroup T.</title>
        <authorList>
            <person name="Laidoudi Y."/>
            <person name="Levasseur A."/>
            <person name="Medkour H."/>
            <person name="Maaloum M."/>
            <person name="BenKhedher M."/>
            <person name="Sambou M."/>
            <person name="Bassene H."/>
            <person name="Davoust B."/>
            <person name="Fenollar F."/>
            <person name="Raoult D."/>
            <person name="Mediannikov O."/>
        </authorList>
    </citation>
    <scope>NUCLEOTIDE SEQUENCE [LARGE SCALE GENOMIC DNA]</scope>
    <source>
        <strain evidence="1 2">PL13</strain>
    </source>
</reference>
<dbReference type="Proteomes" id="UP000516514">
    <property type="component" value="Chromosome"/>
</dbReference>
<protein>
    <submittedName>
        <fullName evidence="1">Uncharacterized protein</fullName>
    </submittedName>
</protein>
<gene>
    <name evidence="1" type="ORF">ID128_04560</name>
</gene>